<sequence>MATPSDGFPIKSDKSATSIIDGIKYDVVTTSFSDRLSVMIHSNGQISRLAYVPLLAAPTPAPDFADPGMAYSGSGGDYDDDGNYIGQENNEVNDDFLPLPYLTPMVVLGQNDPFMSTYAAQIASMIARQAPEDRRTVMIGLGPHVGPRPHEDLEPVHRKQFLEIIKLLEQTRIW</sequence>
<accession>A0A9P5G4T4</accession>
<evidence type="ECO:0000313" key="2">
    <source>
        <dbReference type="Proteomes" id="UP000750522"/>
    </source>
</evidence>
<dbReference type="Proteomes" id="UP000750522">
    <property type="component" value="Unassembled WGS sequence"/>
</dbReference>
<dbReference type="InterPro" id="IPR053720">
    <property type="entry name" value="Psm_Assembly_Chaperone"/>
</dbReference>
<organism evidence="1 2">
    <name type="scientific">Geotrichum candidum</name>
    <name type="common">Oospora lactis</name>
    <name type="synonym">Dipodascus geotrichum</name>
    <dbReference type="NCBI Taxonomy" id="1173061"/>
    <lineage>
        <taxon>Eukaryota</taxon>
        <taxon>Fungi</taxon>
        <taxon>Dikarya</taxon>
        <taxon>Ascomycota</taxon>
        <taxon>Saccharomycotina</taxon>
        <taxon>Dipodascomycetes</taxon>
        <taxon>Dipodascales</taxon>
        <taxon>Dipodascaceae</taxon>
        <taxon>Geotrichum</taxon>
    </lineage>
</organism>
<dbReference type="EMBL" id="QQZK01000068">
    <property type="protein sequence ID" value="KAF5098807.1"/>
    <property type="molecule type" value="Genomic_DNA"/>
</dbReference>
<comment type="caution">
    <text evidence="1">The sequence shown here is derived from an EMBL/GenBank/DDBJ whole genome shotgun (WGS) entry which is preliminary data.</text>
</comment>
<reference evidence="1" key="1">
    <citation type="journal article" date="2020" name="Front. Microbiol.">
        <title>Phenotypic and Genetic Characterization of the Cheese Ripening Yeast Geotrichum candidum.</title>
        <authorList>
            <person name="Perkins V."/>
            <person name="Vignola S."/>
            <person name="Lessard M.H."/>
            <person name="Plante P.L."/>
            <person name="Corbeil J."/>
            <person name="Dugat-Bony E."/>
            <person name="Frenette M."/>
            <person name="Labrie S."/>
        </authorList>
    </citation>
    <scope>NUCLEOTIDE SEQUENCE</scope>
    <source>
        <strain evidence="1">LMA-70</strain>
    </source>
</reference>
<evidence type="ECO:0000313" key="1">
    <source>
        <dbReference type="EMBL" id="KAF5098807.1"/>
    </source>
</evidence>
<proteinExistence type="predicted"/>
<dbReference type="Gene3D" id="3.30.230.90">
    <property type="match status" value="1"/>
</dbReference>
<name>A0A9P5G4T4_GEOCN</name>
<reference evidence="1" key="2">
    <citation type="submission" date="2020-01" db="EMBL/GenBank/DDBJ databases">
        <authorList>
            <person name="Perkins V."/>
            <person name="Lessard M.-H."/>
            <person name="Dugat-Bony E."/>
            <person name="Frenette M."/>
            <person name="Labrie S."/>
        </authorList>
    </citation>
    <scope>NUCLEOTIDE SEQUENCE</scope>
    <source>
        <strain evidence="1">LMA-70</strain>
    </source>
</reference>
<dbReference type="AlphaFoldDB" id="A0A9P5G4T4"/>
<gene>
    <name evidence="1" type="ORF">DV451_003245</name>
</gene>
<protein>
    <submittedName>
        <fullName evidence="1">Uncharacterized protein</fullName>
    </submittedName>
</protein>